<evidence type="ECO:0000313" key="3">
    <source>
        <dbReference type="Proteomes" id="UP000887567"/>
    </source>
</evidence>
<organism evidence="2 3">
    <name type="scientific">Exaiptasia diaphana</name>
    <name type="common">Tropical sea anemone</name>
    <name type="synonym">Aiptasia pulchella</name>
    <dbReference type="NCBI Taxonomy" id="2652724"/>
    <lineage>
        <taxon>Eukaryota</taxon>
        <taxon>Metazoa</taxon>
        <taxon>Cnidaria</taxon>
        <taxon>Anthozoa</taxon>
        <taxon>Hexacorallia</taxon>
        <taxon>Actiniaria</taxon>
        <taxon>Aiptasiidae</taxon>
        <taxon>Exaiptasia</taxon>
    </lineage>
</organism>
<protein>
    <submittedName>
        <fullName evidence="2">Uncharacterized protein</fullName>
    </submittedName>
</protein>
<name>A0A913WS81_EXADI</name>
<dbReference type="Proteomes" id="UP000887567">
    <property type="component" value="Unplaced"/>
</dbReference>
<dbReference type="AlphaFoldDB" id="A0A913WS81"/>
<evidence type="ECO:0000313" key="2">
    <source>
        <dbReference type="EnsemblMetazoa" id="XP_020893312.1"/>
    </source>
</evidence>
<dbReference type="KEGG" id="epa:110232456"/>
<proteinExistence type="predicted"/>
<keyword evidence="1" id="KW-0732">Signal</keyword>
<dbReference type="OrthoDB" id="5996263at2759"/>
<accession>A0A913WS81</accession>
<feature type="chain" id="PRO_5038078800" evidence="1">
    <location>
        <begin position="25"/>
        <end position="153"/>
    </location>
</feature>
<dbReference type="OMA" id="HFFTEPR"/>
<dbReference type="RefSeq" id="XP_020893312.1">
    <property type="nucleotide sequence ID" value="XM_021037653.2"/>
</dbReference>
<dbReference type="GeneID" id="110232456"/>
<feature type="signal peptide" evidence="1">
    <location>
        <begin position="1"/>
        <end position="24"/>
    </location>
</feature>
<dbReference type="EnsemblMetazoa" id="XM_021037653.2">
    <property type="protein sequence ID" value="XP_020893312.1"/>
    <property type="gene ID" value="LOC110232456"/>
</dbReference>
<reference evidence="2" key="1">
    <citation type="submission" date="2022-11" db="UniProtKB">
        <authorList>
            <consortium name="EnsemblMetazoa"/>
        </authorList>
    </citation>
    <scope>IDENTIFICATION</scope>
</reference>
<keyword evidence="3" id="KW-1185">Reference proteome</keyword>
<evidence type="ECO:0000256" key="1">
    <source>
        <dbReference type="SAM" id="SignalP"/>
    </source>
</evidence>
<sequence length="153" mass="17967">MRNLGRGFIVLAIFMAYGVNQSSGFIDKIIKFVDKTLVKFDREVIRRGIKEPLETLGKEIIEKPIRSILEVIGVKKVRKTYREFKQEVEHARVVVTEDSYRVEKVTPCHHGHHDIVKAEQPVEFHFEDKVVVVQDRYCRKCGQHFFTEPRDEL</sequence>